<feature type="region of interest" description="Disordered" evidence="1">
    <location>
        <begin position="824"/>
        <end position="848"/>
    </location>
</feature>
<dbReference type="EMBL" id="JADWOX010000011">
    <property type="protein sequence ID" value="MBI1685167.1"/>
    <property type="molecule type" value="Genomic_DNA"/>
</dbReference>
<protein>
    <recommendedName>
        <fullName evidence="4">AAA+ ATPase domain-containing protein</fullName>
    </recommendedName>
</protein>
<accession>A0ABS0SZV4</accession>
<comment type="caution">
    <text evidence="2">The sequence shown here is derived from an EMBL/GenBank/DDBJ whole genome shotgun (WGS) entry which is preliminary data.</text>
</comment>
<dbReference type="InterPro" id="IPR027417">
    <property type="entry name" value="P-loop_NTPase"/>
</dbReference>
<keyword evidence="3" id="KW-1185">Reference proteome</keyword>
<feature type="compositionally biased region" description="Basic residues" evidence="1">
    <location>
        <begin position="824"/>
        <end position="838"/>
    </location>
</feature>
<reference evidence="2 3" key="1">
    <citation type="submission" date="2020-11" db="EMBL/GenBank/DDBJ databases">
        <title>genome sequence of strain KACC 18849.</title>
        <authorList>
            <person name="Gao J."/>
            <person name="Zhang X."/>
        </authorList>
    </citation>
    <scope>NUCLEOTIDE SEQUENCE [LARGE SCALE GENOMIC DNA]</scope>
    <source>
        <strain evidence="2 3">KACC 18849</strain>
    </source>
</reference>
<sequence>MDGENETSKGRDRVSARSTSGAGFSFEDLIAADQLTRMLADEPALPLAVPSRLVEFQLPPDQSLIDDLRITGIDAGTGNRRLTISCKSNLQVTARALPREFVELAWSQWRRPDLFDRDMDQMALAIRGRHAQFQPLWHDIKTWLSGDTLEIGLSRIHASNRHRAIFDSVALGEGSVETAHLIRRLDVLASDFQLTPSMMEEAAVARARSVLCDASPEQGRDLWSALVKEAHDARVGGGSIALEPLIGRLRDRHALKGHPATAPAWTKLKALSAQQQATVQTRFHDGHHLERDTALLTAALEKTGCCLVTGESGTGKSAWVKAGLAAGFPAARQLWLGPDEAQQALSGLGPQALNLQQLLARSEKPHNILVLDAVERFAEMPAQSMAIVVRSLVERLRAGERTWRVVVIGQGIAQDTHVRALWQAIAVGPITPPLLTEAEIRAILQRSPRLRAHAYDGGLVAALGNIRTLAWLASVPAADGSEKPSLALPDIADMLWDHWTTHDINQHSLLIRLAKREADYERSFAVSLLDAGDRAALKAGQARLPLVMNDRYRVRFEHDLASDWARYQALKEMDDPRAWARLADRPLWLPALRLLGLHLLHRSDQAGDGWDAAFEALQDPKDAAAADLLLDALFLDPNAEVFLSRRADRLLADKGALLDRLLRRFMHVASTPNGVQSDDADVSLYIESHYRTPILRHWPPMLRFLAAHHDKVAALGSSVVAKVCGAWLEKTPTMFESSPFPARREAAILALASARTEQVMSVAHGCVGRGGDDGNPLYVAALAAAAELPDEVAAFALELAGRRPLDPQTAARVDAIHAKDRARRRAAQAANQKRRRPKAAPLSWSPRPLPPWPLGPAGRIDDSFRRVVLDPLDFTPLAVAMPAVAREVLLACIVEDRPHESYGSMLDDPLGLEHDHDCAPMIHWKSPFFAFLNNSPDEAVTAVLALTAFCTERWAEAQARRGEKSPILRLADGEGRTRDYVGGSHVLAWAQCRRHGNLQLYGALDALERWLLLRCGAGDDLTPTIGRLLNESNSVAILGVLCGLAKHRPELLEGCLAPLLTCPDLFDADETRSATARYEFDGFGWSRMGERLWQLARDWEFAAHRVISLAEVVRERRQSSPSMEATLMKAVTLWPQVLEGRDQLVRRLLLARLDPVHWVQRADSDGKLVWTFECPAELSKAIAGHNGPQQDDEPVTAGAIVDWCRSTLNHDDFNEGQAEALLGYFDDVSQMGVFDPSETLVIECALGGLLLTRGSEQIRARRECAEAIAAVLERHSREILLKASREEVPRLALRWACLGALNGLLTGVGARADWAKILARGLARGDGGVITQTSLAIFPRRREIPVLWTRVVTLSILGAALQALTPDTHEPGSRARADRWRERLAGFDLTASGTTAPTPLSVAMRVERLWRSRFRRAGQPGIPAPWRAHRRRYAYGLQRQGVQALYQWSLDREATPSPEDLDDHRTALRDLWAFIDWTMHSGRESDTDDDTVDRADDFGHTAIRAIAARVRVSDVERGRPLWEPILALGPAGEYTVEHFIDVFFLRAYDEADAEPFVANWEAMLEFVFAPGWADRGRYYHASDLRRHMLGLDAADAIGRSPGILAHVPRLARFYEAFAETHLARDDRALRDYARFLTRSAGAALRAQALDWLNGVLVAKSSLRDGAGSALAELVMAILKEDAARLKSDAGFRDPLLVLVGHLARIGTPDALVLQDRVRRSI</sequence>
<evidence type="ECO:0000313" key="2">
    <source>
        <dbReference type="EMBL" id="MBI1685167.1"/>
    </source>
</evidence>
<dbReference type="RefSeq" id="WP_198577076.1">
    <property type="nucleotide sequence ID" value="NZ_JADWOX010000011.1"/>
</dbReference>
<proteinExistence type="predicted"/>
<evidence type="ECO:0000256" key="1">
    <source>
        <dbReference type="SAM" id="MobiDB-lite"/>
    </source>
</evidence>
<evidence type="ECO:0000313" key="3">
    <source>
        <dbReference type="Proteomes" id="UP000639859"/>
    </source>
</evidence>
<dbReference type="SUPFAM" id="SSF52540">
    <property type="entry name" value="P-loop containing nucleoside triphosphate hydrolases"/>
    <property type="match status" value="1"/>
</dbReference>
<gene>
    <name evidence="2" type="ORF">I4Q42_15970</name>
</gene>
<organism evidence="2 3">
    <name type="scientific">Caulobacter hibisci</name>
    <dbReference type="NCBI Taxonomy" id="2035993"/>
    <lineage>
        <taxon>Bacteria</taxon>
        <taxon>Pseudomonadati</taxon>
        <taxon>Pseudomonadota</taxon>
        <taxon>Alphaproteobacteria</taxon>
        <taxon>Caulobacterales</taxon>
        <taxon>Caulobacteraceae</taxon>
        <taxon>Caulobacter</taxon>
    </lineage>
</organism>
<evidence type="ECO:0008006" key="4">
    <source>
        <dbReference type="Google" id="ProtNLM"/>
    </source>
</evidence>
<dbReference type="Proteomes" id="UP000639859">
    <property type="component" value="Unassembled WGS sequence"/>
</dbReference>
<name>A0ABS0SZV4_9CAUL</name>